<organism evidence="9 10">
    <name type="scientific">Entamoeba histolytica</name>
    <dbReference type="NCBI Taxonomy" id="5759"/>
    <lineage>
        <taxon>Eukaryota</taxon>
        <taxon>Amoebozoa</taxon>
        <taxon>Evosea</taxon>
        <taxon>Archamoebae</taxon>
        <taxon>Mastigamoebida</taxon>
        <taxon>Entamoebidae</taxon>
        <taxon>Entamoeba</taxon>
    </lineage>
</organism>
<keyword evidence="6" id="KW-0472">Membrane</keyword>
<dbReference type="InterPro" id="IPR027417">
    <property type="entry name" value="P-loop_NTPase"/>
</dbReference>
<sequence>MVKRESLCLRVLEYELFKRLNSNKSHIYIMKTIYACFIGPSRCGKTSIIEKYLHNKEVNLYEETIEDVYNCTIQREKYNAEIKIIENGGNREFKILRDFQLTKAEFIIYVLSVTDRENFEKAHNDIIECINIIHLNNKKELPKFIIVANKIDEEINRKVSTKDLTKLQLSLNGICECTILETSAKTSFNLKTLFMMLTVPRRTKVISSQSSTTSFPCSTLTPSIEPNPHFIRMKEKKISKLFSFFHPFTKEEKS</sequence>
<dbReference type="GO" id="GO:0003924">
    <property type="term" value="F:GTPase activity"/>
    <property type="evidence" value="ECO:0007669"/>
    <property type="project" value="InterPro"/>
</dbReference>
<keyword evidence="5" id="KW-0342">GTP-binding</keyword>
<reference evidence="9 10" key="1">
    <citation type="submission" date="2016-05" db="EMBL/GenBank/DDBJ databases">
        <title>First whole genome sequencing of Entamoeba histolytica HM1:IMSS-clone-6.</title>
        <authorList>
            <person name="Mukherjee Avik.K."/>
            <person name="Izumyama S."/>
            <person name="Nakada-Tsukui K."/>
            <person name="Nozaki T."/>
        </authorList>
    </citation>
    <scope>NUCLEOTIDE SEQUENCE [LARGE SCALE GENOMIC DNA]</scope>
    <source>
        <strain evidence="9 10">HM1:IMSS clone 6</strain>
    </source>
</reference>
<comment type="subcellular location">
    <subcellularLocation>
        <location evidence="1">Cell membrane</location>
        <topology evidence="1">Lipid-anchor</topology>
    </subcellularLocation>
</comment>
<dbReference type="VEuPathDB" id="AmoebaDB:EHI5A_090850"/>
<dbReference type="VEuPathDB" id="AmoebaDB:KM1_329090"/>
<dbReference type="VEuPathDB" id="AmoebaDB:EHI7A_057450"/>
<dbReference type="NCBIfam" id="TIGR00231">
    <property type="entry name" value="small_GTP"/>
    <property type="match status" value="1"/>
</dbReference>
<comment type="caution">
    <text evidence="9">The sequence shown here is derived from an EMBL/GenBank/DDBJ whole genome shotgun (WGS) entry which is preliminary data.</text>
</comment>
<keyword evidence="7" id="KW-0449">Lipoprotein</keyword>
<dbReference type="PRINTS" id="PR00449">
    <property type="entry name" value="RASTRNSFRMNG"/>
</dbReference>
<dbReference type="AlphaFoldDB" id="A0A175JVU7"/>
<comment type="similarity">
    <text evidence="2">Belongs to the small GTPase superfamily. Rho family.</text>
</comment>
<dbReference type="EMBL" id="BDEQ01000001">
    <property type="protein sequence ID" value="GAT97558.1"/>
    <property type="molecule type" value="Genomic_DNA"/>
</dbReference>
<dbReference type="Gene3D" id="3.40.50.300">
    <property type="entry name" value="P-loop containing nucleotide triphosphate hydrolases"/>
    <property type="match status" value="1"/>
</dbReference>
<evidence type="ECO:0000256" key="5">
    <source>
        <dbReference type="ARBA" id="ARBA00023134"/>
    </source>
</evidence>
<evidence type="ECO:0000256" key="1">
    <source>
        <dbReference type="ARBA" id="ARBA00004193"/>
    </source>
</evidence>
<dbReference type="VEuPathDB" id="AmoebaDB:EHI_037180"/>
<dbReference type="VEuPathDB" id="AmoebaDB:EHI8A_058800"/>
<dbReference type="PROSITE" id="PS51421">
    <property type="entry name" value="RAS"/>
    <property type="match status" value="1"/>
</dbReference>
<evidence type="ECO:0000313" key="10">
    <source>
        <dbReference type="Proteomes" id="UP000078387"/>
    </source>
</evidence>
<dbReference type="InterPro" id="IPR005225">
    <property type="entry name" value="Small_GTP-bd"/>
</dbReference>
<evidence type="ECO:0000256" key="2">
    <source>
        <dbReference type="ARBA" id="ARBA00010142"/>
    </source>
</evidence>
<dbReference type="GO" id="GO:0005525">
    <property type="term" value="F:GTP binding"/>
    <property type="evidence" value="ECO:0007669"/>
    <property type="project" value="UniProtKB-KW"/>
</dbReference>
<evidence type="ECO:0000256" key="8">
    <source>
        <dbReference type="ARBA" id="ARBA00038061"/>
    </source>
</evidence>
<dbReference type="FunFam" id="3.40.50.300:FF:003334">
    <property type="entry name" value="Ras family gtpase"/>
    <property type="match status" value="1"/>
</dbReference>
<dbReference type="InterPro" id="IPR052236">
    <property type="entry name" value="Small_GTPase_RasD"/>
</dbReference>
<evidence type="ECO:0000256" key="6">
    <source>
        <dbReference type="ARBA" id="ARBA00023136"/>
    </source>
</evidence>
<name>A0A175JVU7_ENTHI</name>
<dbReference type="SMART" id="SM00173">
    <property type="entry name" value="RAS"/>
    <property type="match status" value="1"/>
</dbReference>
<dbReference type="InterPro" id="IPR001806">
    <property type="entry name" value="Small_GTPase"/>
</dbReference>
<dbReference type="SMART" id="SM00175">
    <property type="entry name" value="RAB"/>
    <property type="match status" value="1"/>
</dbReference>
<evidence type="ECO:0000256" key="4">
    <source>
        <dbReference type="ARBA" id="ARBA00022481"/>
    </source>
</evidence>
<evidence type="ECO:0000256" key="7">
    <source>
        <dbReference type="ARBA" id="ARBA00023288"/>
    </source>
</evidence>
<accession>A0A175JVU7</accession>
<evidence type="ECO:0000256" key="3">
    <source>
        <dbReference type="ARBA" id="ARBA00022475"/>
    </source>
</evidence>
<proteinExistence type="inferred from homology"/>
<keyword evidence="5" id="KW-0547">Nucleotide-binding</keyword>
<dbReference type="eggNOG" id="KOG0395">
    <property type="taxonomic scope" value="Eukaryota"/>
</dbReference>
<evidence type="ECO:0000313" key="9">
    <source>
        <dbReference type="EMBL" id="GAT97558.1"/>
    </source>
</evidence>
<protein>
    <submittedName>
        <fullName evidence="9">Ras family GTPase</fullName>
    </submittedName>
</protein>
<dbReference type="PANTHER" id="PTHR46149">
    <property type="entry name" value="MIP08469P"/>
    <property type="match status" value="1"/>
</dbReference>
<dbReference type="SUPFAM" id="SSF52540">
    <property type="entry name" value="P-loop containing nucleoside triphosphate hydrolases"/>
    <property type="match status" value="1"/>
</dbReference>
<keyword evidence="3" id="KW-1003">Cell membrane</keyword>
<comment type="similarity">
    <text evidence="8">Belongs to the small GTPase superfamily. RasD family.</text>
</comment>
<dbReference type="Proteomes" id="UP000078387">
    <property type="component" value="Unassembled WGS sequence"/>
</dbReference>
<keyword evidence="4" id="KW-0488">Methylation</keyword>
<dbReference type="PROSITE" id="PS51419">
    <property type="entry name" value="RAB"/>
    <property type="match status" value="1"/>
</dbReference>
<dbReference type="GO" id="GO:0005886">
    <property type="term" value="C:plasma membrane"/>
    <property type="evidence" value="ECO:0007669"/>
    <property type="project" value="UniProtKB-SubCell"/>
</dbReference>
<dbReference type="Pfam" id="PF00071">
    <property type="entry name" value="Ras"/>
    <property type="match status" value="1"/>
</dbReference>
<gene>
    <name evidence="9" type="ORF">CL6EHI_037180</name>
</gene>